<sequence length="783" mass="86445">MTPPRPPATPGQYVVAVRALCEFTAKQGDLDLRFTPSPTAQEGIAGHALVRARRPASYEAEIALCGEFGELRVRGRADGYDPARNQLEEIKTTRGDLARMRENHRHLHWAQLKIYGALLCRTRQLDAVRLALVYFDIGSGRETVLTEDWSAAQLQAFFEIHCERFLGWARQELAHRAARDAALAALAFPHADFRPGQRQLAEAVYRGAIGGRRVLAQAPTGIGKTVGTLFPVLKASPGQALDKIFYLAAKTSGRALALEAMRVIDGKSVRIIELVARDKACEYPGSACHGEACVLARGFYDRLPAARDAALRAGVLDQRTLRETALAHDVCPYYLGQEMVRWSDVIAGDYNYYFDLNAMLHGLAQGNQWRVAVLVDEAHNLLERARGMYSATLDPVALKLLRRIAPEPLKKVLGRVSRAWNALAAETGGTPESTLDAPSAGTLFPAANARLLPSLQEASAAIADYCTEHPVGVDPDLLRFHFDALHFLRIAELFDKRYFSDSLTPAAPRAGGKPSAPVLTLRNIVPAPLLAPRFATAHSTTLFSATLTPWAFYADTLGLPADSVWIDVASPFRPEQLSVRVVETISTRWQDRDRSLQPLVDVIGRQYRARPGNYLSFFSSYDYLQRAIALFRASYPDIPVREQAPRMSEADQAAFLADFTHESRAIGFAVLGGAFAEGIDLPGHRLIGAFIATLGLPQWSPFNEEIRLRMADLFGAAHGYDYAYLYPGIRKVVQAAGRVIRAPTDEGVVYLLDDRFARAEVRKLLPDWWQVERVARRGRGSPG</sequence>
<dbReference type="InterPro" id="IPR045028">
    <property type="entry name" value="DinG/Rad3-like"/>
</dbReference>
<evidence type="ECO:0000256" key="4">
    <source>
        <dbReference type="ARBA" id="ARBA00022763"/>
    </source>
</evidence>
<keyword evidence="5" id="KW-0378">Hydrolase</keyword>
<evidence type="ECO:0000256" key="7">
    <source>
        <dbReference type="ARBA" id="ARBA00022840"/>
    </source>
</evidence>
<keyword evidence="7" id="KW-0067">ATP-binding</keyword>
<reference evidence="15" key="1">
    <citation type="submission" date="2022-11" db="EMBL/GenBank/DDBJ databases">
        <title>Robbsia betulipollinis sp. nov., isolated from pollen of birch (Betula pendula).</title>
        <authorList>
            <person name="Shi H."/>
            <person name="Ambika Manirajan B."/>
            <person name="Ratering S."/>
            <person name="Geissler-Plaum R."/>
            <person name="Schnell S."/>
        </authorList>
    </citation>
    <scope>NUCLEOTIDE SEQUENCE</scope>
    <source>
        <strain evidence="15">Bb-Pol-6</strain>
    </source>
</reference>
<dbReference type="InterPro" id="IPR027417">
    <property type="entry name" value="P-loop_NTPase"/>
</dbReference>
<evidence type="ECO:0000256" key="3">
    <source>
        <dbReference type="ARBA" id="ARBA00022741"/>
    </source>
</evidence>
<keyword evidence="12" id="KW-0413">Isomerase</keyword>
<evidence type="ECO:0000256" key="8">
    <source>
        <dbReference type="ARBA" id="ARBA00023004"/>
    </source>
</evidence>
<keyword evidence="4" id="KW-0227">DNA damage</keyword>
<dbReference type="Gene3D" id="3.40.50.300">
    <property type="entry name" value="P-loop containing nucleotide triphosphate hydrolases"/>
    <property type="match status" value="2"/>
</dbReference>
<dbReference type="PANTHER" id="PTHR11472:SF34">
    <property type="entry name" value="REGULATOR OF TELOMERE ELONGATION HELICASE 1"/>
    <property type="match status" value="1"/>
</dbReference>
<protein>
    <submittedName>
        <fullName evidence="15">ATP-dependent DNA helicase</fullName>
    </submittedName>
</protein>
<dbReference type="InterPro" id="IPR042493">
    <property type="entry name" value="XPD_DNA_FeS"/>
</dbReference>
<dbReference type="Pfam" id="PF13307">
    <property type="entry name" value="Helicase_C_2"/>
    <property type="match status" value="1"/>
</dbReference>
<name>A0ABT3ZSW2_9BURK</name>
<evidence type="ECO:0000256" key="11">
    <source>
        <dbReference type="ARBA" id="ARBA00023204"/>
    </source>
</evidence>
<accession>A0ABT3ZSW2</accession>
<dbReference type="InterPro" id="IPR010614">
    <property type="entry name" value="RAD3-like_helicase_DEAD"/>
</dbReference>
<keyword evidence="16" id="KW-1185">Reference proteome</keyword>
<evidence type="ECO:0000256" key="12">
    <source>
        <dbReference type="ARBA" id="ARBA00023235"/>
    </source>
</evidence>
<evidence type="ECO:0000256" key="10">
    <source>
        <dbReference type="ARBA" id="ARBA00023125"/>
    </source>
</evidence>
<organism evidence="15 16">
    <name type="scientific">Robbsia betulipollinis</name>
    <dbReference type="NCBI Taxonomy" id="2981849"/>
    <lineage>
        <taxon>Bacteria</taxon>
        <taxon>Pseudomonadati</taxon>
        <taxon>Pseudomonadota</taxon>
        <taxon>Betaproteobacteria</taxon>
        <taxon>Burkholderiales</taxon>
        <taxon>Burkholderiaceae</taxon>
        <taxon>Robbsia</taxon>
    </lineage>
</organism>
<dbReference type="Gene3D" id="1.10.30.20">
    <property type="entry name" value="Bacterial XPD DNA helicase, FeS cluster domain"/>
    <property type="match status" value="1"/>
</dbReference>
<evidence type="ECO:0000256" key="13">
    <source>
        <dbReference type="ARBA" id="ARBA00038058"/>
    </source>
</evidence>
<evidence type="ECO:0000313" key="16">
    <source>
        <dbReference type="Proteomes" id="UP001082899"/>
    </source>
</evidence>
<dbReference type="Gene3D" id="1.10.275.40">
    <property type="match status" value="1"/>
</dbReference>
<evidence type="ECO:0000256" key="6">
    <source>
        <dbReference type="ARBA" id="ARBA00022806"/>
    </source>
</evidence>
<feature type="domain" description="Helicase ATP-binding" evidence="14">
    <location>
        <begin position="183"/>
        <end position="426"/>
    </location>
</feature>
<evidence type="ECO:0000256" key="2">
    <source>
        <dbReference type="ARBA" id="ARBA00022723"/>
    </source>
</evidence>
<keyword evidence="2" id="KW-0479">Metal-binding</keyword>
<keyword evidence="6 15" id="KW-0347">Helicase</keyword>
<proteinExistence type="inferred from homology"/>
<keyword evidence="1" id="KW-0004">4Fe-4S</keyword>
<dbReference type="SUPFAM" id="SSF52540">
    <property type="entry name" value="P-loop containing nucleoside triphosphate hydrolases"/>
    <property type="match status" value="1"/>
</dbReference>
<gene>
    <name evidence="15" type="ORF">OVY01_21115</name>
</gene>
<dbReference type="RefSeq" id="WP_267849580.1">
    <property type="nucleotide sequence ID" value="NZ_JAPMXC010000011.1"/>
</dbReference>
<keyword evidence="9" id="KW-0411">Iron-sulfur</keyword>
<comment type="similarity">
    <text evidence="13">Belongs to the helicase family. DinG subfamily.</text>
</comment>
<dbReference type="PROSITE" id="PS51193">
    <property type="entry name" value="HELICASE_ATP_BIND_2"/>
    <property type="match status" value="1"/>
</dbReference>
<dbReference type="InterPro" id="IPR006555">
    <property type="entry name" value="ATP-dep_Helicase_C"/>
</dbReference>
<evidence type="ECO:0000256" key="5">
    <source>
        <dbReference type="ARBA" id="ARBA00022801"/>
    </source>
</evidence>
<dbReference type="EMBL" id="JAPMXC010000011">
    <property type="protein sequence ID" value="MCY0389651.1"/>
    <property type="molecule type" value="Genomic_DNA"/>
</dbReference>
<keyword evidence="8" id="KW-0408">Iron</keyword>
<keyword evidence="11" id="KW-0234">DNA repair</keyword>
<comment type="caution">
    <text evidence="15">The sequence shown here is derived from an EMBL/GenBank/DDBJ whole genome shotgun (WGS) entry which is preliminary data.</text>
</comment>
<keyword evidence="3" id="KW-0547">Nucleotide-binding</keyword>
<dbReference type="SMART" id="SM00491">
    <property type="entry name" value="HELICc2"/>
    <property type="match status" value="1"/>
</dbReference>
<dbReference type="InterPro" id="IPR014013">
    <property type="entry name" value="Helic_SF1/SF2_ATP-bd_DinG/Rad3"/>
</dbReference>
<dbReference type="SMART" id="SM00488">
    <property type="entry name" value="DEXDc2"/>
    <property type="match status" value="1"/>
</dbReference>
<evidence type="ECO:0000256" key="1">
    <source>
        <dbReference type="ARBA" id="ARBA00022485"/>
    </source>
</evidence>
<evidence type="ECO:0000256" key="9">
    <source>
        <dbReference type="ARBA" id="ARBA00023014"/>
    </source>
</evidence>
<keyword evidence="10" id="KW-0238">DNA-binding</keyword>
<dbReference type="PANTHER" id="PTHR11472">
    <property type="entry name" value="DNA REPAIR DEAD HELICASE RAD3/XP-D SUBFAMILY MEMBER"/>
    <property type="match status" value="1"/>
</dbReference>
<evidence type="ECO:0000313" key="15">
    <source>
        <dbReference type="EMBL" id="MCY0389651.1"/>
    </source>
</evidence>
<dbReference type="GO" id="GO:0004386">
    <property type="term" value="F:helicase activity"/>
    <property type="evidence" value="ECO:0007669"/>
    <property type="project" value="UniProtKB-KW"/>
</dbReference>
<dbReference type="Pfam" id="PF06733">
    <property type="entry name" value="DEAD_2"/>
    <property type="match status" value="1"/>
</dbReference>
<evidence type="ECO:0000259" key="14">
    <source>
        <dbReference type="PROSITE" id="PS51193"/>
    </source>
</evidence>
<dbReference type="InterPro" id="IPR006554">
    <property type="entry name" value="Helicase-like_DEXD_c2"/>
</dbReference>
<dbReference type="Proteomes" id="UP001082899">
    <property type="component" value="Unassembled WGS sequence"/>
</dbReference>